<name>A0A072TQN3_MEDTR</name>
<dbReference type="AlphaFoldDB" id="A0A072TQN3"/>
<protein>
    <submittedName>
        <fullName evidence="1 2">Uncharacterized protein</fullName>
    </submittedName>
</protein>
<dbReference type="Proteomes" id="UP000002051">
    <property type="component" value="Chromosome 8"/>
</dbReference>
<organism evidence="1 3">
    <name type="scientific">Medicago truncatula</name>
    <name type="common">Barrel medic</name>
    <name type="synonym">Medicago tribuloides</name>
    <dbReference type="NCBI Taxonomy" id="3880"/>
    <lineage>
        <taxon>Eukaryota</taxon>
        <taxon>Viridiplantae</taxon>
        <taxon>Streptophyta</taxon>
        <taxon>Embryophyta</taxon>
        <taxon>Tracheophyta</taxon>
        <taxon>Spermatophyta</taxon>
        <taxon>Magnoliopsida</taxon>
        <taxon>eudicotyledons</taxon>
        <taxon>Gunneridae</taxon>
        <taxon>Pentapetalae</taxon>
        <taxon>rosids</taxon>
        <taxon>fabids</taxon>
        <taxon>Fabales</taxon>
        <taxon>Fabaceae</taxon>
        <taxon>Papilionoideae</taxon>
        <taxon>50 kb inversion clade</taxon>
        <taxon>NPAAA clade</taxon>
        <taxon>Hologalegina</taxon>
        <taxon>IRL clade</taxon>
        <taxon>Trifolieae</taxon>
        <taxon>Medicago</taxon>
    </lineage>
</organism>
<reference evidence="1 3" key="1">
    <citation type="journal article" date="2011" name="Nature">
        <title>The Medicago genome provides insight into the evolution of rhizobial symbioses.</title>
        <authorList>
            <person name="Young N.D."/>
            <person name="Debelle F."/>
            <person name="Oldroyd G.E."/>
            <person name="Geurts R."/>
            <person name="Cannon S.B."/>
            <person name="Udvardi M.K."/>
            <person name="Benedito V.A."/>
            <person name="Mayer K.F."/>
            <person name="Gouzy J."/>
            <person name="Schoof H."/>
            <person name="Van de Peer Y."/>
            <person name="Proost S."/>
            <person name="Cook D.R."/>
            <person name="Meyers B.C."/>
            <person name="Spannagl M."/>
            <person name="Cheung F."/>
            <person name="De Mita S."/>
            <person name="Krishnakumar V."/>
            <person name="Gundlach H."/>
            <person name="Zhou S."/>
            <person name="Mudge J."/>
            <person name="Bharti A.K."/>
            <person name="Murray J.D."/>
            <person name="Naoumkina M.A."/>
            <person name="Rosen B."/>
            <person name="Silverstein K.A."/>
            <person name="Tang H."/>
            <person name="Rombauts S."/>
            <person name="Zhao P.X."/>
            <person name="Zhou P."/>
            <person name="Barbe V."/>
            <person name="Bardou P."/>
            <person name="Bechner M."/>
            <person name="Bellec A."/>
            <person name="Berger A."/>
            <person name="Berges H."/>
            <person name="Bidwell S."/>
            <person name="Bisseling T."/>
            <person name="Choisne N."/>
            <person name="Couloux A."/>
            <person name="Denny R."/>
            <person name="Deshpande S."/>
            <person name="Dai X."/>
            <person name="Doyle J.J."/>
            <person name="Dudez A.M."/>
            <person name="Farmer A.D."/>
            <person name="Fouteau S."/>
            <person name="Franken C."/>
            <person name="Gibelin C."/>
            <person name="Gish J."/>
            <person name="Goldstein S."/>
            <person name="Gonzalez A.J."/>
            <person name="Green P.J."/>
            <person name="Hallab A."/>
            <person name="Hartog M."/>
            <person name="Hua A."/>
            <person name="Humphray S.J."/>
            <person name="Jeong D.H."/>
            <person name="Jing Y."/>
            <person name="Jocker A."/>
            <person name="Kenton S.M."/>
            <person name="Kim D.J."/>
            <person name="Klee K."/>
            <person name="Lai H."/>
            <person name="Lang C."/>
            <person name="Lin S."/>
            <person name="Macmil S.L."/>
            <person name="Magdelenat G."/>
            <person name="Matthews L."/>
            <person name="McCorrison J."/>
            <person name="Monaghan E.L."/>
            <person name="Mun J.H."/>
            <person name="Najar F.Z."/>
            <person name="Nicholson C."/>
            <person name="Noirot C."/>
            <person name="O'Bleness M."/>
            <person name="Paule C.R."/>
            <person name="Poulain J."/>
            <person name="Prion F."/>
            <person name="Qin B."/>
            <person name="Qu C."/>
            <person name="Retzel E.F."/>
            <person name="Riddle C."/>
            <person name="Sallet E."/>
            <person name="Samain S."/>
            <person name="Samson N."/>
            <person name="Sanders I."/>
            <person name="Saurat O."/>
            <person name="Scarpelli C."/>
            <person name="Schiex T."/>
            <person name="Segurens B."/>
            <person name="Severin A.J."/>
            <person name="Sherrier D.J."/>
            <person name="Shi R."/>
            <person name="Sims S."/>
            <person name="Singer S.R."/>
            <person name="Sinharoy S."/>
            <person name="Sterck L."/>
            <person name="Viollet A."/>
            <person name="Wang B.B."/>
            <person name="Wang K."/>
            <person name="Wang M."/>
            <person name="Wang X."/>
            <person name="Warfsmann J."/>
            <person name="Weissenbach J."/>
            <person name="White D.D."/>
            <person name="White J.D."/>
            <person name="Wiley G.B."/>
            <person name="Wincker P."/>
            <person name="Xing Y."/>
            <person name="Yang L."/>
            <person name="Yao Z."/>
            <person name="Ying F."/>
            <person name="Zhai J."/>
            <person name="Zhou L."/>
            <person name="Zuber A."/>
            <person name="Denarie J."/>
            <person name="Dixon R.A."/>
            <person name="May G.D."/>
            <person name="Schwartz D.C."/>
            <person name="Rogers J."/>
            <person name="Quetier F."/>
            <person name="Town C.D."/>
            <person name="Roe B.A."/>
        </authorList>
    </citation>
    <scope>NUCLEOTIDE SEQUENCE [LARGE SCALE GENOMIC DNA]</scope>
    <source>
        <strain evidence="1">A17</strain>
        <strain evidence="2 3">cv. Jemalong A17</strain>
    </source>
</reference>
<reference evidence="2" key="3">
    <citation type="submission" date="2015-04" db="UniProtKB">
        <authorList>
            <consortium name="EnsemblPlants"/>
        </authorList>
    </citation>
    <scope>IDENTIFICATION</scope>
    <source>
        <strain evidence="2">cv. Jemalong A17</strain>
    </source>
</reference>
<accession>A0A072TQN3</accession>
<dbReference type="HOGENOM" id="CLU_2561848_0_0_1"/>
<evidence type="ECO:0000313" key="1">
    <source>
        <dbReference type="EMBL" id="KEH19516.1"/>
    </source>
</evidence>
<dbReference type="EnsemblPlants" id="KEH19516">
    <property type="protein sequence ID" value="KEH19516"/>
    <property type="gene ID" value="MTR_8g461980"/>
</dbReference>
<evidence type="ECO:0000313" key="3">
    <source>
        <dbReference type="Proteomes" id="UP000002051"/>
    </source>
</evidence>
<keyword evidence="3" id="KW-1185">Reference proteome</keyword>
<sequence length="82" mass="9519">MGGLELFPLKKNLFSREIKSESNANQMALTSEKWRDRNGNFTGEDVVRWLIKSSLGLVDTRYYTHTRLSYERCWTGSISATR</sequence>
<dbReference type="EMBL" id="CM001224">
    <property type="protein sequence ID" value="KEH19516.1"/>
    <property type="molecule type" value="Genomic_DNA"/>
</dbReference>
<reference evidence="1 3" key="2">
    <citation type="journal article" date="2014" name="BMC Genomics">
        <title>An improved genome release (version Mt4.0) for the model legume Medicago truncatula.</title>
        <authorList>
            <person name="Tang H."/>
            <person name="Krishnakumar V."/>
            <person name="Bidwell S."/>
            <person name="Rosen B."/>
            <person name="Chan A."/>
            <person name="Zhou S."/>
            <person name="Gentzbittel L."/>
            <person name="Childs K.L."/>
            <person name="Yandell M."/>
            <person name="Gundlach H."/>
            <person name="Mayer K.F."/>
            <person name="Schwartz D.C."/>
            <person name="Town C.D."/>
        </authorList>
    </citation>
    <scope>GENOME REANNOTATION</scope>
    <source>
        <strain evidence="1">A17</strain>
        <strain evidence="2 3">cv. Jemalong A17</strain>
    </source>
</reference>
<evidence type="ECO:0000313" key="2">
    <source>
        <dbReference type="EnsemblPlants" id="KEH19516"/>
    </source>
</evidence>
<gene>
    <name evidence="1" type="ordered locus">MTR_8g461980</name>
</gene>
<proteinExistence type="predicted"/>